<protein>
    <submittedName>
        <fullName evidence="4">Vegetative incompatibility protein HET-E-1</fullName>
    </submittedName>
</protein>
<evidence type="ECO:0000313" key="4">
    <source>
        <dbReference type="EMBL" id="KMS65695.1"/>
    </source>
</evidence>
<dbReference type="RefSeq" id="WP_048587699.1">
    <property type="nucleotide sequence ID" value="NZ_LFNT01000314.1"/>
</dbReference>
<dbReference type="Pfam" id="PF00400">
    <property type="entry name" value="WD40"/>
    <property type="match status" value="1"/>
</dbReference>
<dbReference type="Proteomes" id="UP000037432">
    <property type="component" value="Unassembled WGS sequence"/>
</dbReference>
<feature type="region of interest" description="Disordered" evidence="2">
    <location>
        <begin position="57"/>
        <end position="77"/>
    </location>
</feature>
<dbReference type="PANTHER" id="PTHR19879:SF9">
    <property type="entry name" value="TRANSCRIPTION INITIATION FACTOR TFIID SUBUNIT 5"/>
    <property type="match status" value="1"/>
</dbReference>
<dbReference type="Gene3D" id="2.130.10.10">
    <property type="entry name" value="YVTN repeat-like/Quinoprotein amine dehydrogenase"/>
    <property type="match status" value="1"/>
</dbReference>
<evidence type="ECO:0000313" key="5">
    <source>
        <dbReference type="Proteomes" id="UP000037432"/>
    </source>
</evidence>
<feature type="repeat" description="WD" evidence="1">
    <location>
        <begin position="19"/>
        <end position="60"/>
    </location>
</feature>
<evidence type="ECO:0000256" key="1">
    <source>
        <dbReference type="PROSITE-ProRule" id="PRU00221"/>
    </source>
</evidence>
<dbReference type="InterPro" id="IPR001680">
    <property type="entry name" value="WD40_rpt"/>
</dbReference>
<evidence type="ECO:0000259" key="3">
    <source>
        <dbReference type="PROSITE" id="PS50927"/>
    </source>
</evidence>
<dbReference type="SUPFAM" id="SSF50978">
    <property type="entry name" value="WD40 repeat-like"/>
    <property type="match status" value="1"/>
</dbReference>
<gene>
    <name evidence="4" type="ORF">ACM01_46965</name>
</gene>
<comment type="caution">
    <text evidence="4">The sequence shown here is derived from an EMBL/GenBank/DDBJ whole genome shotgun (WGS) entry which is preliminary data.</text>
</comment>
<sequence>DGMVRLWDPATHQTVGAPLTGHTGSATAVAFSPSGGLLATADVDGMVRLWDPATHQTVGAPLTGHTGSATAVAFSPD</sequence>
<evidence type="ECO:0000256" key="2">
    <source>
        <dbReference type="SAM" id="MobiDB-lite"/>
    </source>
</evidence>
<keyword evidence="1" id="KW-0853">WD repeat</keyword>
<dbReference type="PATRIC" id="fig|1938.3.peg.5137"/>
<name>A0A0J8BJ68_STRVR</name>
<dbReference type="PROSITE" id="PS50082">
    <property type="entry name" value="WD_REPEATS_2"/>
    <property type="match status" value="1"/>
</dbReference>
<feature type="non-terminal residue" evidence="4">
    <location>
        <position position="77"/>
    </location>
</feature>
<proteinExistence type="predicted"/>
<dbReference type="PROSITE" id="PS50294">
    <property type="entry name" value="WD_REPEATS_REGION"/>
    <property type="match status" value="1"/>
</dbReference>
<feature type="non-terminal residue" evidence="4">
    <location>
        <position position="1"/>
    </location>
</feature>
<dbReference type="InterPro" id="IPR001480">
    <property type="entry name" value="Bulb-type_lectin_dom"/>
</dbReference>
<dbReference type="AlphaFoldDB" id="A0A0J8BJ68"/>
<dbReference type="EMBL" id="LFNT01000314">
    <property type="protein sequence ID" value="KMS65695.1"/>
    <property type="molecule type" value="Genomic_DNA"/>
</dbReference>
<dbReference type="SMART" id="SM00320">
    <property type="entry name" value="WD40"/>
    <property type="match status" value="1"/>
</dbReference>
<dbReference type="PROSITE" id="PS50927">
    <property type="entry name" value="BULB_LECTIN"/>
    <property type="match status" value="1"/>
</dbReference>
<dbReference type="InterPro" id="IPR036322">
    <property type="entry name" value="WD40_repeat_dom_sf"/>
</dbReference>
<dbReference type="InterPro" id="IPR015943">
    <property type="entry name" value="WD40/YVTN_repeat-like_dom_sf"/>
</dbReference>
<organism evidence="4 5">
    <name type="scientific">Streptomyces viridochromogenes</name>
    <dbReference type="NCBI Taxonomy" id="1938"/>
    <lineage>
        <taxon>Bacteria</taxon>
        <taxon>Bacillati</taxon>
        <taxon>Actinomycetota</taxon>
        <taxon>Actinomycetes</taxon>
        <taxon>Kitasatosporales</taxon>
        <taxon>Streptomycetaceae</taxon>
        <taxon>Streptomyces</taxon>
    </lineage>
</organism>
<dbReference type="PANTHER" id="PTHR19879">
    <property type="entry name" value="TRANSCRIPTION INITIATION FACTOR TFIID"/>
    <property type="match status" value="1"/>
</dbReference>
<accession>A0A0J8BJ68</accession>
<reference evidence="4 5" key="1">
    <citation type="submission" date="2015-06" db="EMBL/GenBank/DDBJ databases">
        <authorList>
            <person name="Ju K.-S."/>
            <person name="Doroghazi J.R."/>
            <person name="Metcalf W.W."/>
        </authorList>
    </citation>
    <scope>NUCLEOTIDE SEQUENCE [LARGE SCALE GENOMIC DNA]</scope>
    <source>
        <strain evidence="4 5">NRRL 3414</strain>
    </source>
</reference>
<feature type="domain" description="Bulb-type lectin" evidence="3">
    <location>
        <begin position="1"/>
        <end position="77"/>
    </location>
</feature>